<dbReference type="OrthoDB" id="4558186at2"/>
<keyword evidence="2" id="KW-1185">Reference proteome</keyword>
<organism evidence="1 2">
    <name type="scientific">Nocardia nova SH22a</name>
    <dbReference type="NCBI Taxonomy" id="1415166"/>
    <lineage>
        <taxon>Bacteria</taxon>
        <taxon>Bacillati</taxon>
        <taxon>Actinomycetota</taxon>
        <taxon>Actinomycetes</taxon>
        <taxon>Mycobacteriales</taxon>
        <taxon>Nocardiaceae</taxon>
        <taxon>Nocardia</taxon>
    </lineage>
</organism>
<reference evidence="1 2" key="1">
    <citation type="journal article" date="2014" name="Appl. Environ. Microbiol.">
        <title>Insights into the Microbial Degradation of Rubber and Gutta-Percha by Analysis of the Complete Genome of Nocardia nova SH22a.</title>
        <authorList>
            <person name="Luo Q."/>
            <person name="Hiessl S."/>
            <person name="Poehlein A."/>
            <person name="Daniel R."/>
            <person name="Steinbuchel A."/>
        </authorList>
    </citation>
    <scope>NUCLEOTIDE SEQUENCE [LARGE SCALE GENOMIC DNA]</scope>
    <source>
        <strain evidence="1">SH22a</strain>
    </source>
</reference>
<sequence>MPSSKPTIPKGVRNQWAVEHHDCYALPAVMDSTRAQFVLSLHAGHGSSCLQYATALKAISTVLD</sequence>
<dbReference type="EMBL" id="CP006850">
    <property type="protein sequence ID" value="AHH15013.1"/>
    <property type="molecule type" value="Genomic_DNA"/>
</dbReference>
<dbReference type="Proteomes" id="UP000019150">
    <property type="component" value="Chromosome"/>
</dbReference>
<dbReference type="PATRIC" id="fig|1415166.3.peg.192"/>
<dbReference type="AlphaFoldDB" id="W5T7S2"/>
<gene>
    <name evidence="1" type="ORF">NONO_c01960</name>
</gene>
<dbReference type="RefSeq" id="WP_148306685.1">
    <property type="nucleotide sequence ID" value="NZ_CP006850.1"/>
</dbReference>
<name>W5T7S2_9NOCA</name>
<proteinExistence type="predicted"/>
<dbReference type="HOGENOM" id="CLU_2863288_0_0_11"/>
<evidence type="ECO:0000313" key="1">
    <source>
        <dbReference type="EMBL" id="AHH15013.1"/>
    </source>
</evidence>
<dbReference type="STRING" id="1415166.NONO_c01960"/>
<protein>
    <submittedName>
        <fullName evidence="1">Uncharacterized protein</fullName>
    </submittedName>
</protein>
<evidence type="ECO:0000313" key="2">
    <source>
        <dbReference type="Proteomes" id="UP000019150"/>
    </source>
</evidence>
<accession>W5T7S2</accession>
<dbReference type="KEGG" id="nno:NONO_c01960"/>